<evidence type="ECO:0000256" key="1">
    <source>
        <dbReference type="ARBA" id="ARBA00005534"/>
    </source>
</evidence>
<evidence type="ECO:0000313" key="2">
    <source>
        <dbReference type="EMBL" id="SDM05712.1"/>
    </source>
</evidence>
<dbReference type="SUPFAM" id="SSF111038">
    <property type="entry name" value="YjbQ-like"/>
    <property type="match status" value="1"/>
</dbReference>
<dbReference type="InterPro" id="IPR001602">
    <property type="entry name" value="UPF0047_YjbQ-like"/>
</dbReference>
<protein>
    <submittedName>
        <fullName evidence="2">Secondary thiamine-phosphate synthase enzyme</fullName>
    </submittedName>
</protein>
<dbReference type="PIRSF" id="PIRSF004681">
    <property type="entry name" value="UCP004681"/>
    <property type="match status" value="1"/>
</dbReference>
<dbReference type="AlphaFoldDB" id="A0A1G9Q3U1"/>
<dbReference type="RefSeq" id="WP_175479474.1">
    <property type="nucleotide sequence ID" value="NZ_FNHE01000003.1"/>
</dbReference>
<dbReference type="Proteomes" id="UP000198680">
    <property type="component" value="Unassembled WGS sequence"/>
</dbReference>
<accession>A0A1G9Q3U1</accession>
<organism evidence="2 3">
    <name type="scientific">Geodermatophilus siccatus</name>
    <dbReference type="NCBI Taxonomy" id="1137991"/>
    <lineage>
        <taxon>Bacteria</taxon>
        <taxon>Bacillati</taxon>
        <taxon>Actinomycetota</taxon>
        <taxon>Actinomycetes</taxon>
        <taxon>Geodermatophilales</taxon>
        <taxon>Geodermatophilaceae</taxon>
        <taxon>Geodermatophilus</taxon>
    </lineage>
</organism>
<dbReference type="Gene3D" id="2.60.120.460">
    <property type="entry name" value="YjbQ-like"/>
    <property type="match status" value="1"/>
</dbReference>
<sequence length="134" mass="14746">MRSELRTVRTGGVPTVVDLTDECAEFVRTESDGLLHVFVPHATAGLAIIETGSGSDDDLLAQLDVLLPRDERWRHRHGSAGHGRDHVLPAFVPPHASVPVLEGRMQLGTWQRICLVDTNTDNPQRHVRLSFLAG</sequence>
<proteinExistence type="inferred from homology"/>
<comment type="similarity">
    <text evidence="1">Belongs to the UPF0047 family.</text>
</comment>
<dbReference type="Pfam" id="PF01894">
    <property type="entry name" value="YjbQ"/>
    <property type="match status" value="1"/>
</dbReference>
<dbReference type="PANTHER" id="PTHR30615">
    <property type="entry name" value="UNCHARACTERIZED PROTEIN YJBQ-RELATED"/>
    <property type="match status" value="1"/>
</dbReference>
<dbReference type="InterPro" id="IPR035917">
    <property type="entry name" value="YjbQ-like_sf"/>
</dbReference>
<dbReference type="STRING" id="1137991.SAMN05660642_01494"/>
<reference evidence="3" key="1">
    <citation type="submission" date="2016-10" db="EMBL/GenBank/DDBJ databases">
        <authorList>
            <person name="Varghese N."/>
            <person name="Submissions S."/>
        </authorList>
    </citation>
    <scope>NUCLEOTIDE SEQUENCE [LARGE SCALE GENOMIC DNA]</scope>
    <source>
        <strain evidence="3">DSM 45419</strain>
    </source>
</reference>
<evidence type="ECO:0000313" key="3">
    <source>
        <dbReference type="Proteomes" id="UP000198680"/>
    </source>
</evidence>
<keyword evidence="3" id="KW-1185">Reference proteome</keyword>
<gene>
    <name evidence="2" type="ORF">SAMN05660642_01494</name>
</gene>
<dbReference type="EMBL" id="FNHE01000003">
    <property type="protein sequence ID" value="SDM05712.1"/>
    <property type="molecule type" value="Genomic_DNA"/>
</dbReference>
<name>A0A1G9Q3U1_9ACTN</name>
<dbReference type="PANTHER" id="PTHR30615:SF8">
    <property type="entry name" value="UPF0047 PROTEIN C4A8.02C"/>
    <property type="match status" value="1"/>
</dbReference>